<evidence type="ECO:0000313" key="2">
    <source>
        <dbReference type="EMBL" id="MXU85512.1"/>
    </source>
</evidence>
<organism evidence="2">
    <name type="scientific">Ixodes ricinus</name>
    <name type="common">Common tick</name>
    <name type="synonym">Acarus ricinus</name>
    <dbReference type="NCBI Taxonomy" id="34613"/>
    <lineage>
        <taxon>Eukaryota</taxon>
        <taxon>Metazoa</taxon>
        <taxon>Ecdysozoa</taxon>
        <taxon>Arthropoda</taxon>
        <taxon>Chelicerata</taxon>
        <taxon>Arachnida</taxon>
        <taxon>Acari</taxon>
        <taxon>Parasitiformes</taxon>
        <taxon>Ixodida</taxon>
        <taxon>Ixodoidea</taxon>
        <taxon>Ixodidae</taxon>
        <taxon>Ixodinae</taxon>
        <taxon>Ixodes</taxon>
    </lineage>
</organism>
<feature type="chain" id="PRO_5025488230" evidence="1">
    <location>
        <begin position="34"/>
        <end position="86"/>
    </location>
</feature>
<keyword evidence="1" id="KW-0732">Signal</keyword>
<evidence type="ECO:0000256" key="1">
    <source>
        <dbReference type="SAM" id="SignalP"/>
    </source>
</evidence>
<accession>A0A6B0TZC7</accession>
<dbReference type="EMBL" id="GIFC01003429">
    <property type="protein sequence ID" value="MXU85512.1"/>
    <property type="molecule type" value="Transcribed_RNA"/>
</dbReference>
<dbReference type="AlphaFoldDB" id="A0A6B0TZC7"/>
<feature type="signal peptide" evidence="1">
    <location>
        <begin position="1"/>
        <end position="33"/>
    </location>
</feature>
<name>A0A6B0TZC7_IXORI</name>
<sequence>MPGKMHGATVPWVGARLLCVMLLFALRQHQARAAGRRPQAPPRRLWLGVLVHHPCPWDPRDLHLLAAGLVRHIPRSGPMWSAAVGC</sequence>
<protein>
    <submittedName>
        <fullName evidence="2">Putative secreted protein</fullName>
    </submittedName>
</protein>
<reference evidence="2" key="1">
    <citation type="submission" date="2019-12" db="EMBL/GenBank/DDBJ databases">
        <title>An insight into the sialome of adult female Ixodes ricinus ticks feeding for 6 days.</title>
        <authorList>
            <person name="Perner J."/>
            <person name="Ribeiro J.M.C."/>
        </authorList>
    </citation>
    <scope>NUCLEOTIDE SEQUENCE</scope>
    <source>
        <strain evidence="2">Semi-engorged</strain>
        <tissue evidence="2">Salivary glands</tissue>
    </source>
</reference>
<proteinExistence type="predicted"/>